<dbReference type="InterPro" id="IPR000524">
    <property type="entry name" value="Tscrpt_reg_HTH_GntR"/>
</dbReference>
<gene>
    <name evidence="6" type="ORF">GGE06_006001</name>
</gene>
<evidence type="ECO:0000313" key="6">
    <source>
        <dbReference type="EMBL" id="MBB4985051.1"/>
    </source>
</evidence>
<keyword evidence="1" id="KW-0805">Transcription regulation</keyword>
<dbReference type="Proteomes" id="UP000582643">
    <property type="component" value="Unassembled WGS sequence"/>
</dbReference>
<proteinExistence type="predicted"/>
<reference evidence="6 7" key="1">
    <citation type="submission" date="2020-08" db="EMBL/GenBank/DDBJ databases">
        <title>Genomic Encyclopedia of Type Strains, Phase III (KMG-III): the genomes of soil and plant-associated and newly described type strains.</title>
        <authorList>
            <person name="Whitman W."/>
        </authorList>
    </citation>
    <scope>NUCLEOTIDE SEQUENCE [LARGE SCALE GENOMIC DNA]</scope>
    <source>
        <strain evidence="6 7">SFB5A</strain>
    </source>
</reference>
<dbReference type="EMBL" id="JACHJY010000009">
    <property type="protein sequence ID" value="MBB4985051.1"/>
    <property type="molecule type" value="Genomic_DNA"/>
</dbReference>
<dbReference type="GO" id="GO:0045892">
    <property type="term" value="P:negative regulation of DNA-templated transcription"/>
    <property type="evidence" value="ECO:0007669"/>
    <property type="project" value="TreeGrafter"/>
</dbReference>
<dbReference type="SUPFAM" id="SSF64288">
    <property type="entry name" value="Chorismate lyase-like"/>
    <property type="match status" value="1"/>
</dbReference>
<evidence type="ECO:0000313" key="7">
    <source>
        <dbReference type="Proteomes" id="UP000582643"/>
    </source>
</evidence>
<dbReference type="SUPFAM" id="SSF46785">
    <property type="entry name" value="Winged helix' DNA-binding domain"/>
    <property type="match status" value="1"/>
</dbReference>
<dbReference type="Gene3D" id="1.10.10.10">
    <property type="entry name" value="Winged helix-like DNA-binding domain superfamily/Winged helix DNA-binding domain"/>
    <property type="match status" value="1"/>
</dbReference>
<dbReference type="GO" id="GO:0003677">
    <property type="term" value="F:DNA binding"/>
    <property type="evidence" value="ECO:0007669"/>
    <property type="project" value="UniProtKB-KW"/>
</dbReference>
<accession>A0A7W7XF38</accession>
<dbReference type="InterPro" id="IPR050679">
    <property type="entry name" value="Bact_HTH_transcr_reg"/>
</dbReference>
<keyword evidence="7" id="KW-1185">Reference proteome</keyword>
<feature type="region of interest" description="Disordered" evidence="4">
    <location>
        <begin position="86"/>
        <end position="110"/>
    </location>
</feature>
<dbReference type="InterPro" id="IPR036388">
    <property type="entry name" value="WH-like_DNA-bd_sf"/>
</dbReference>
<sequence length="222" mass="24858">MIVARGPMSADARYRRIAADIRTRIEAGEWRPGEWLPSRNAMAAEYDVHPQTMRLAHALLRRTGILEGEKRRGVYVAHPPAMRTLTDADADWPHSSETTDTRPRRASSDLAERLDVPVGTLLQHEVVERLDPGGRSAMLVSSWWRGRRQPHASYVVELGVAPLDETQANALGMLVDALAYRMVRTRLDRNGRPTETADLILPMDRWLVRLGGMTRHASGGAQ</sequence>
<dbReference type="SMART" id="SM00345">
    <property type="entry name" value="HTH_GNTR"/>
    <property type="match status" value="1"/>
</dbReference>
<dbReference type="Pfam" id="PF00392">
    <property type="entry name" value="GntR"/>
    <property type="match status" value="1"/>
</dbReference>
<dbReference type="AlphaFoldDB" id="A0A7W7XF38"/>
<comment type="caution">
    <text evidence="6">The sequence shown here is derived from an EMBL/GenBank/DDBJ whole genome shotgun (WGS) entry which is preliminary data.</text>
</comment>
<dbReference type="CDD" id="cd07377">
    <property type="entry name" value="WHTH_GntR"/>
    <property type="match status" value="1"/>
</dbReference>
<keyword evidence="2" id="KW-0238">DNA-binding</keyword>
<feature type="domain" description="HTH gntR-type" evidence="5">
    <location>
        <begin position="11"/>
        <end position="79"/>
    </location>
</feature>
<dbReference type="GO" id="GO:0003700">
    <property type="term" value="F:DNA-binding transcription factor activity"/>
    <property type="evidence" value="ECO:0007669"/>
    <property type="project" value="InterPro"/>
</dbReference>
<dbReference type="InterPro" id="IPR036390">
    <property type="entry name" value="WH_DNA-bd_sf"/>
</dbReference>
<dbReference type="PANTHER" id="PTHR44846">
    <property type="entry name" value="MANNOSYL-D-GLYCERATE TRANSPORT/METABOLISM SYSTEM REPRESSOR MNGR-RELATED"/>
    <property type="match status" value="1"/>
</dbReference>
<evidence type="ECO:0000259" key="5">
    <source>
        <dbReference type="PROSITE" id="PS50949"/>
    </source>
</evidence>
<evidence type="ECO:0000256" key="4">
    <source>
        <dbReference type="SAM" id="MobiDB-lite"/>
    </source>
</evidence>
<evidence type="ECO:0000256" key="2">
    <source>
        <dbReference type="ARBA" id="ARBA00023125"/>
    </source>
</evidence>
<organism evidence="6 7">
    <name type="scientific">Streptomyces nymphaeiformis</name>
    <dbReference type="NCBI Taxonomy" id="2663842"/>
    <lineage>
        <taxon>Bacteria</taxon>
        <taxon>Bacillati</taxon>
        <taxon>Actinomycetota</taxon>
        <taxon>Actinomycetes</taxon>
        <taxon>Kitasatosporales</taxon>
        <taxon>Streptomycetaceae</taxon>
        <taxon>Streptomyces</taxon>
    </lineage>
</organism>
<name>A0A7W7XF38_9ACTN</name>
<keyword evidence="3" id="KW-0804">Transcription</keyword>
<feature type="compositionally biased region" description="Basic and acidic residues" evidence="4">
    <location>
        <begin position="91"/>
        <end position="110"/>
    </location>
</feature>
<protein>
    <submittedName>
        <fullName evidence="6">GntR family transcriptional regulator</fullName>
    </submittedName>
</protein>
<dbReference type="InterPro" id="IPR028978">
    <property type="entry name" value="Chorismate_lyase_/UTRA_dom_sf"/>
</dbReference>
<dbReference type="PANTHER" id="PTHR44846:SF17">
    <property type="entry name" value="GNTR-FAMILY TRANSCRIPTIONAL REGULATOR"/>
    <property type="match status" value="1"/>
</dbReference>
<evidence type="ECO:0000256" key="1">
    <source>
        <dbReference type="ARBA" id="ARBA00023015"/>
    </source>
</evidence>
<evidence type="ECO:0000256" key="3">
    <source>
        <dbReference type="ARBA" id="ARBA00023163"/>
    </source>
</evidence>
<dbReference type="PROSITE" id="PS50949">
    <property type="entry name" value="HTH_GNTR"/>
    <property type="match status" value="1"/>
</dbReference>